<dbReference type="EMBL" id="BATM01000022">
    <property type="protein sequence ID" value="GAD80026.1"/>
    <property type="molecule type" value="Genomic_DNA"/>
</dbReference>
<evidence type="ECO:0000313" key="5">
    <source>
        <dbReference type="EMBL" id="GAD80026.1"/>
    </source>
</evidence>
<sequence>MGVNAEVLMVEFEALDVFSSAHSLPDLTLSEHPLHIQTATPAKTPSLLDSNLLERQLFTALSTCAQDSVYSNPVQRSLINSFLLQLSLNHQSVARRILQATDTSFSDKVSLFLDRRLDKEITLPMLAQHLTLSISSVKRKLAEEGLSFSQMLKQKRTYKGATILRSGRTNINTIAALCGFNSATQFSHAFKSVYGCTPKVFRRERRTP</sequence>
<reference evidence="5 6" key="1">
    <citation type="submission" date="2013-09" db="EMBL/GenBank/DDBJ databases">
        <title>Whole genome shotgun sequence of Vibrio ezurae NBRC 102218.</title>
        <authorList>
            <person name="Yoshida I."/>
            <person name="Hosoyama A."/>
            <person name="Numata M."/>
            <person name="Hashimoto M."/>
            <person name="Hosoyama Y."/>
            <person name="Tsuchikane K."/>
            <person name="Noguchi M."/>
            <person name="Hirakata S."/>
            <person name="Ichikawa N."/>
            <person name="Ohji S."/>
            <person name="Yamazoe A."/>
            <person name="Fujita N."/>
        </authorList>
    </citation>
    <scope>NUCLEOTIDE SEQUENCE [LARGE SCALE GENOMIC DNA]</scope>
    <source>
        <strain evidence="5 6">NBRC 102218</strain>
    </source>
</reference>
<dbReference type="InterPro" id="IPR020449">
    <property type="entry name" value="Tscrpt_reg_AraC-type_HTH"/>
</dbReference>
<evidence type="ECO:0000313" key="6">
    <source>
        <dbReference type="Proteomes" id="UP000016562"/>
    </source>
</evidence>
<proteinExistence type="predicted"/>
<dbReference type="PANTHER" id="PTHR47894">
    <property type="entry name" value="HTH-TYPE TRANSCRIPTIONAL REGULATOR GADX"/>
    <property type="match status" value="1"/>
</dbReference>
<dbReference type="Gene3D" id="1.10.10.60">
    <property type="entry name" value="Homeodomain-like"/>
    <property type="match status" value="1"/>
</dbReference>
<organism evidence="5 6">
    <name type="scientific">Vibrio ezurae NBRC 102218</name>
    <dbReference type="NCBI Taxonomy" id="1219080"/>
    <lineage>
        <taxon>Bacteria</taxon>
        <taxon>Pseudomonadati</taxon>
        <taxon>Pseudomonadota</taxon>
        <taxon>Gammaproteobacteria</taxon>
        <taxon>Vibrionales</taxon>
        <taxon>Vibrionaceae</taxon>
        <taxon>Vibrio</taxon>
    </lineage>
</organism>
<dbReference type="STRING" id="1219080.VEZ01S_22_00330"/>
<dbReference type="PROSITE" id="PS01124">
    <property type="entry name" value="HTH_ARAC_FAMILY_2"/>
    <property type="match status" value="1"/>
</dbReference>
<keyword evidence="6" id="KW-1185">Reference proteome</keyword>
<evidence type="ECO:0000256" key="1">
    <source>
        <dbReference type="ARBA" id="ARBA00023015"/>
    </source>
</evidence>
<evidence type="ECO:0000259" key="4">
    <source>
        <dbReference type="PROSITE" id="PS01124"/>
    </source>
</evidence>
<protein>
    <recommendedName>
        <fullName evidence="4">HTH araC/xylS-type domain-containing protein</fullName>
    </recommendedName>
</protein>
<dbReference type="GO" id="GO:0000976">
    <property type="term" value="F:transcription cis-regulatory region binding"/>
    <property type="evidence" value="ECO:0007669"/>
    <property type="project" value="TreeGrafter"/>
</dbReference>
<dbReference type="InterPro" id="IPR018060">
    <property type="entry name" value="HTH_AraC"/>
</dbReference>
<dbReference type="GO" id="GO:0003700">
    <property type="term" value="F:DNA-binding transcription factor activity"/>
    <property type="evidence" value="ECO:0007669"/>
    <property type="project" value="InterPro"/>
</dbReference>
<keyword evidence="1" id="KW-0805">Transcription regulation</keyword>
<dbReference type="AlphaFoldDB" id="U3AJC2"/>
<keyword evidence="3" id="KW-0804">Transcription</keyword>
<dbReference type="InterPro" id="IPR009057">
    <property type="entry name" value="Homeodomain-like_sf"/>
</dbReference>
<comment type="caution">
    <text evidence="5">The sequence shown here is derived from an EMBL/GenBank/DDBJ whole genome shotgun (WGS) entry which is preliminary data.</text>
</comment>
<dbReference type="Pfam" id="PF12833">
    <property type="entry name" value="HTH_18"/>
    <property type="match status" value="1"/>
</dbReference>
<evidence type="ECO:0000256" key="3">
    <source>
        <dbReference type="ARBA" id="ARBA00023163"/>
    </source>
</evidence>
<feature type="domain" description="HTH araC/xylS-type" evidence="4">
    <location>
        <begin position="107"/>
        <end position="204"/>
    </location>
</feature>
<keyword evidence="2" id="KW-0238">DNA-binding</keyword>
<name>U3AJC2_9VIBR</name>
<dbReference type="eggNOG" id="COG2207">
    <property type="taxonomic scope" value="Bacteria"/>
</dbReference>
<dbReference type="PRINTS" id="PR00032">
    <property type="entry name" value="HTHARAC"/>
</dbReference>
<dbReference type="Proteomes" id="UP000016562">
    <property type="component" value="Unassembled WGS sequence"/>
</dbReference>
<gene>
    <name evidence="5" type="ORF">VEZ01S_22_00330</name>
</gene>
<dbReference type="SMART" id="SM00342">
    <property type="entry name" value="HTH_ARAC"/>
    <property type="match status" value="1"/>
</dbReference>
<dbReference type="PANTHER" id="PTHR47894:SF4">
    <property type="entry name" value="HTH-TYPE TRANSCRIPTIONAL REGULATOR GADX"/>
    <property type="match status" value="1"/>
</dbReference>
<evidence type="ECO:0000256" key="2">
    <source>
        <dbReference type="ARBA" id="ARBA00023125"/>
    </source>
</evidence>
<accession>U3AJC2</accession>
<dbReference type="SUPFAM" id="SSF46689">
    <property type="entry name" value="Homeodomain-like"/>
    <property type="match status" value="1"/>
</dbReference>
<dbReference type="GO" id="GO:0005829">
    <property type="term" value="C:cytosol"/>
    <property type="evidence" value="ECO:0007669"/>
    <property type="project" value="TreeGrafter"/>
</dbReference>